<keyword evidence="8" id="KW-1185">Reference proteome</keyword>
<accession>A0A2D0NHD6</accession>
<dbReference type="GO" id="GO:0032259">
    <property type="term" value="P:methylation"/>
    <property type="evidence" value="ECO:0007669"/>
    <property type="project" value="UniProtKB-KW"/>
</dbReference>
<dbReference type="GO" id="GO:0005737">
    <property type="term" value="C:cytoplasm"/>
    <property type="evidence" value="ECO:0007669"/>
    <property type="project" value="UniProtKB-SubCell"/>
</dbReference>
<keyword evidence="7" id="KW-0687">Ribonucleoprotein</keyword>
<evidence type="ECO:0000256" key="3">
    <source>
        <dbReference type="ARBA" id="ARBA00022603"/>
    </source>
</evidence>
<evidence type="ECO:0000256" key="1">
    <source>
        <dbReference type="ARBA" id="ARBA00009741"/>
    </source>
</evidence>
<dbReference type="EMBL" id="PDUD01000009">
    <property type="protein sequence ID" value="PHN07589.1"/>
    <property type="molecule type" value="Genomic_DNA"/>
</dbReference>
<dbReference type="OrthoDB" id="9785995at2"/>
<comment type="caution">
    <text evidence="7">The sequence shown here is derived from an EMBL/GenBank/DDBJ whole genome shotgun (WGS) entry which is preliminary data.</text>
</comment>
<dbReference type="GO" id="GO:0016279">
    <property type="term" value="F:protein-lysine N-methyltransferase activity"/>
    <property type="evidence" value="ECO:0007669"/>
    <property type="project" value="RHEA"/>
</dbReference>
<dbReference type="PANTHER" id="PTHR43648">
    <property type="entry name" value="ELECTRON TRANSFER FLAVOPROTEIN BETA SUBUNIT LYSINE METHYLTRANSFERASE"/>
    <property type="match status" value="1"/>
</dbReference>
<feature type="binding site" evidence="6">
    <location>
        <position position="146"/>
    </location>
    <ligand>
        <name>S-adenosyl-L-methionine</name>
        <dbReference type="ChEBI" id="CHEBI:59789"/>
    </ligand>
</feature>
<gene>
    <name evidence="6" type="primary">prmA</name>
    <name evidence="7" type="ORF">CRP01_05670</name>
</gene>
<dbReference type="SUPFAM" id="SSF53335">
    <property type="entry name" value="S-adenosyl-L-methionine-dependent methyltransferases"/>
    <property type="match status" value="1"/>
</dbReference>
<keyword evidence="7" id="KW-0689">Ribosomal protein</keyword>
<comment type="similarity">
    <text evidence="1 6">Belongs to the methyltransferase superfamily. PrmA family.</text>
</comment>
<feature type="binding site" evidence="6">
    <location>
        <position position="210"/>
    </location>
    <ligand>
        <name>S-adenosyl-L-methionine</name>
        <dbReference type="ChEBI" id="CHEBI:59789"/>
    </ligand>
</feature>
<dbReference type="Pfam" id="PF06325">
    <property type="entry name" value="PrmA"/>
    <property type="match status" value="1"/>
</dbReference>
<sequence length="273" mass="31300">MNYWEYSFKVADDKRDILLAFLSEWPFDSFQETEEGLDAYVPASEREGVPDSEVQSLAEQFAAEFSVREVPYVNWNETWESNFHPIVLDSFCAVRADFHPVQPGVKYEIVINPKMAFGTGHHDTTWMMMNAMRDHDLNRKKVLDYGCGTGILAILAAKMGATMIDAVDIELPAYENSLENIQINNAFNVQVFHGNLDVILDNRFDFILANINRNVILNSLPTLHNKLNKGGILLISGILRQDEPMVLEAARKAGFTVDEKYYRNEWCCFQLFW</sequence>
<organism evidence="7 8">
    <name type="scientific">Flavilitoribacter nigricans (strain ATCC 23147 / DSM 23189 / NBRC 102662 / NCIMB 1420 / SS-2)</name>
    <name type="common">Lewinella nigricans</name>
    <dbReference type="NCBI Taxonomy" id="1122177"/>
    <lineage>
        <taxon>Bacteria</taxon>
        <taxon>Pseudomonadati</taxon>
        <taxon>Bacteroidota</taxon>
        <taxon>Saprospiria</taxon>
        <taxon>Saprospirales</taxon>
        <taxon>Lewinellaceae</taxon>
        <taxon>Flavilitoribacter</taxon>
    </lineage>
</organism>
<dbReference type="RefSeq" id="WP_099149038.1">
    <property type="nucleotide sequence ID" value="NZ_PDUD01000009.1"/>
</dbReference>
<reference evidence="7 8" key="1">
    <citation type="submission" date="2017-10" db="EMBL/GenBank/DDBJ databases">
        <title>The draft genome sequence of Lewinella nigricans NBRC 102662.</title>
        <authorList>
            <person name="Wang K."/>
        </authorList>
    </citation>
    <scope>NUCLEOTIDE SEQUENCE [LARGE SCALE GENOMIC DNA]</scope>
    <source>
        <strain evidence="7 8">NBRC 102662</strain>
    </source>
</reference>
<evidence type="ECO:0000313" key="7">
    <source>
        <dbReference type="EMBL" id="PHN07589.1"/>
    </source>
</evidence>
<comment type="function">
    <text evidence="6">Methylates ribosomal protein L11.</text>
</comment>
<feature type="binding site" evidence="6">
    <location>
        <position position="125"/>
    </location>
    <ligand>
        <name>S-adenosyl-L-methionine</name>
        <dbReference type="ChEBI" id="CHEBI:59789"/>
    </ligand>
</feature>
<name>A0A2D0NHD6_FLAN2</name>
<feature type="binding site" evidence="6">
    <location>
        <position position="168"/>
    </location>
    <ligand>
        <name>S-adenosyl-L-methionine</name>
        <dbReference type="ChEBI" id="CHEBI:59789"/>
    </ligand>
</feature>
<comment type="catalytic activity">
    <reaction evidence="6">
        <text>L-lysyl-[protein] + 3 S-adenosyl-L-methionine = N(6),N(6),N(6)-trimethyl-L-lysyl-[protein] + 3 S-adenosyl-L-homocysteine + 3 H(+)</text>
        <dbReference type="Rhea" id="RHEA:54192"/>
        <dbReference type="Rhea" id="RHEA-COMP:9752"/>
        <dbReference type="Rhea" id="RHEA-COMP:13826"/>
        <dbReference type="ChEBI" id="CHEBI:15378"/>
        <dbReference type="ChEBI" id="CHEBI:29969"/>
        <dbReference type="ChEBI" id="CHEBI:57856"/>
        <dbReference type="ChEBI" id="CHEBI:59789"/>
        <dbReference type="ChEBI" id="CHEBI:61961"/>
    </reaction>
</comment>
<comment type="subcellular location">
    <subcellularLocation>
        <location evidence="6">Cytoplasm</location>
    </subcellularLocation>
</comment>
<dbReference type="Proteomes" id="UP000223913">
    <property type="component" value="Unassembled WGS sequence"/>
</dbReference>
<evidence type="ECO:0000256" key="2">
    <source>
        <dbReference type="ARBA" id="ARBA00022490"/>
    </source>
</evidence>
<evidence type="ECO:0000256" key="6">
    <source>
        <dbReference type="HAMAP-Rule" id="MF_00735"/>
    </source>
</evidence>
<dbReference type="HAMAP" id="MF_00735">
    <property type="entry name" value="Methyltr_PrmA"/>
    <property type="match status" value="1"/>
</dbReference>
<evidence type="ECO:0000313" key="8">
    <source>
        <dbReference type="Proteomes" id="UP000223913"/>
    </source>
</evidence>
<keyword evidence="5 6" id="KW-0949">S-adenosyl-L-methionine</keyword>
<dbReference type="InterPro" id="IPR004498">
    <property type="entry name" value="Ribosomal_PrmA_MeTrfase"/>
</dbReference>
<evidence type="ECO:0000256" key="5">
    <source>
        <dbReference type="ARBA" id="ARBA00022691"/>
    </source>
</evidence>
<dbReference type="InterPro" id="IPR050078">
    <property type="entry name" value="Ribosomal_L11_MeTrfase_PrmA"/>
</dbReference>
<evidence type="ECO:0000256" key="4">
    <source>
        <dbReference type="ARBA" id="ARBA00022679"/>
    </source>
</evidence>
<keyword evidence="4 6" id="KW-0808">Transferase</keyword>
<dbReference type="CDD" id="cd02440">
    <property type="entry name" value="AdoMet_MTases"/>
    <property type="match status" value="1"/>
</dbReference>
<dbReference type="NCBIfam" id="NF001785">
    <property type="entry name" value="PRK00517.2-2"/>
    <property type="match status" value="1"/>
</dbReference>
<dbReference type="AlphaFoldDB" id="A0A2D0NHD6"/>
<dbReference type="Gene3D" id="3.40.50.150">
    <property type="entry name" value="Vaccinia Virus protein VP39"/>
    <property type="match status" value="1"/>
</dbReference>
<proteinExistence type="inferred from homology"/>
<keyword evidence="2 6" id="KW-0963">Cytoplasm</keyword>
<dbReference type="InterPro" id="IPR029063">
    <property type="entry name" value="SAM-dependent_MTases_sf"/>
</dbReference>
<dbReference type="PANTHER" id="PTHR43648:SF1">
    <property type="entry name" value="ELECTRON TRANSFER FLAVOPROTEIN BETA SUBUNIT LYSINE METHYLTRANSFERASE"/>
    <property type="match status" value="1"/>
</dbReference>
<keyword evidence="3 6" id="KW-0489">Methyltransferase</keyword>
<dbReference type="GO" id="GO:0005840">
    <property type="term" value="C:ribosome"/>
    <property type="evidence" value="ECO:0007669"/>
    <property type="project" value="UniProtKB-KW"/>
</dbReference>
<protein>
    <recommendedName>
        <fullName evidence="6">Ribosomal protein L11 methyltransferase</fullName>
        <shortName evidence="6">L11 Mtase</shortName>
        <ecNumber evidence="6">2.1.1.-</ecNumber>
    </recommendedName>
</protein>
<dbReference type="EC" id="2.1.1.-" evidence="6"/>